<dbReference type="InterPro" id="IPR011051">
    <property type="entry name" value="RmlC_Cupin_sf"/>
</dbReference>
<dbReference type="Gene3D" id="1.10.10.60">
    <property type="entry name" value="Homeodomain-like"/>
    <property type="match status" value="2"/>
</dbReference>
<dbReference type="PANTHER" id="PTHR46796">
    <property type="entry name" value="HTH-TYPE TRANSCRIPTIONAL ACTIVATOR RHAS-RELATED"/>
    <property type="match status" value="1"/>
</dbReference>
<evidence type="ECO:0000256" key="3">
    <source>
        <dbReference type="ARBA" id="ARBA00023163"/>
    </source>
</evidence>
<organism evidence="5 6">
    <name type="scientific">Halomonas heilongjiangensis</name>
    <dbReference type="NCBI Taxonomy" id="1387883"/>
    <lineage>
        <taxon>Bacteria</taxon>
        <taxon>Pseudomonadati</taxon>
        <taxon>Pseudomonadota</taxon>
        <taxon>Gammaproteobacteria</taxon>
        <taxon>Oceanospirillales</taxon>
        <taxon>Halomonadaceae</taxon>
        <taxon>Halomonas</taxon>
    </lineage>
</organism>
<dbReference type="Pfam" id="PF12833">
    <property type="entry name" value="HTH_18"/>
    <property type="match status" value="1"/>
</dbReference>
<dbReference type="SUPFAM" id="SSF46689">
    <property type="entry name" value="Homeodomain-like"/>
    <property type="match status" value="2"/>
</dbReference>
<evidence type="ECO:0000256" key="2">
    <source>
        <dbReference type="ARBA" id="ARBA00023125"/>
    </source>
</evidence>
<sequence>MSVARPVIETRAYPDRVLTDRHAFHQLLLGLEGGVELEVGGRGVRVEPGVLAPIGAGDEHHYLAPRDNATLVLDLPPAWCQALQLEALFEGRPRRLPATLVARGRHLGATGAPALVGWLSAVLCEAAPFVHEPRLRLLRLLPEIEADLARPWRVRDWAARCHLAEAAFARQFRALTGRSPHAWLVERRLGRARELMRASTASLTEIALACGFADAAHFSRVFRARHALSPRQWRGLQRSPVSPSSPAR</sequence>
<evidence type="ECO:0000313" key="5">
    <source>
        <dbReference type="EMBL" id="PMR69166.1"/>
    </source>
</evidence>
<reference evidence="5 6" key="1">
    <citation type="submission" date="2018-01" db="EMBL/GenBank/DDBJ databases">
        <title>Halomonas endophytica sp. nov., isolated from storage liquid in the stems of Populus euphratica.</title>
        <authorList>
            <person name="Chen C."/>
        </authorList>
    </citation>
    <scope>NUCLEOTIDE SEQUENCE [LARGE SCALE GENOMIC DNA]</scope>
    <source>
        <strain evidence="5 6">DSM 26881</strain>
    </source>
</reference>
<dbReference type="Gene3D" id="2.60.120.10">
    <property type="entry name" value="Jelly Rolls"/>
    <property type="match status" value="1"/>
</dbReference>
<dbReference type="PROSITE" id="PS01124">
    <property type="entry name" value="HTH_ARAC_FAMILY_2"/>
    <property type="match status" value="1"/>
</dbReference>
<keyword evidence="1" id="KW-0805">Transcription regulation</keyword>
<dbReference type="InterPro" id="IPR020449">
    <property type="entry name" value="Tscrpt_reg_AraC-type_HTH"/>
</dbReference>
<comment type="caution">
    <text evidence="5">The sequence shown here is derived from an EMBL/GenBank/DDBJ whole genome shotgun (WGS) entry which is preliminary data.</text>
</comment>
<dbReference type="SMART" id="SM00342">
    <property type="entry name" value="HTH_ARAC"/>
    <property type="match status" value="1"/>
</dbReference>
<keyword evidence="3" id="KW-0804">Transcription</keyword>
<proteinExistence type="predicted"/>
<protein>
    <submittedName>
        <fullName evidence="5">AraC family transcriptional regulator</fullName>
    </submittedName>
</protein>
<dbReference type="PROSITE" id="PS00041">
    <property type="entry name" value="HTH_ARAC_FAMILY_1"/>
    <property type="match status" value="1"/>
</dbReference>
<dbReference type="GO" id="GO:0043565">
    <property type="term" value="F:sequence-specific DNA binding"/>
    <property type="evidence" value="ECO:0007669"/>
    <property type="project" value="InterPro"/>
</dbReference>
<name>A0A2N7TLU9_9GAMM</name>
<keyword evidence="2" id="KW-0238">DNA-binding</keyword>
<dbReference type="OrthoDB" id="110167at2"/>
<dbReference type="InterPro" id="IPR009057">
    <property type="entry name" value="Homeodomain-like_sf"/>
</dbReference>
<dbReference type="SUPFAM" id="SSF51182">
    <property type="entry name" value="RmlC-like cupins"/>
    <property type="match status" value="1"/>
</dbReference>
<dbReference type="RefSeq" id="WP_102628179.1">
    <property type="nucleotide sequence ID" value="NZ_PDOH01000005.1"/>
</dbReference>
<dbReference type="InterPro" id="IPR050204">
    <property type="entry name" value="AraC_XylS_family_regulators"/>
</dbReference>
<dbReference type="EMBL" id="PNRE01000052">
    <property type="protein sequence ID" value="PMR69166.1"/>
    <property type="molecule type" value="Genomic_DNA"/>
</dbReference>
<dbReference type="InterPro" id="IPR014710">
    <property type="entry name" value="RmlC-like_jellyroll"/>
</dbReference>
<dbReference type="Proteomes" id="UP000235346">
    <property type="component" value="Unassembled WGS sequence"/>
</dbReference>
<keyword evidence="6" id="KW-1185">Reference proteome</keyword>
<dbReference type="PRINTS" id="PR00032">
    <property type="entry name" value="HTHARAC"/>
</dbReference>
<evidence type="ECO:0000313" key="6">
    <source>
        <dbReference type="Proteomes" id="UP000235346"/>
    </source>
</evidence>
<gene>
    <name evidence="5" type="ORF">C1H66_12310</name>
</gene>
<dbReference type="InterPro" id="IPR018062">
    <property type="entry name" value="HTH_AraC-typ_CS"/>
</dbReference>
<dbReference type="AlphaFoldDB" id="A0A2N7TLU9"/>
<evidence type="ECO:0000256" key="1">
    <source>
        <dbReference type="ARBA" id="ARBA00023015"/>
    </source>
</evidence>
<evidence type="ECO:0000259" key="4">
    <source>
        <dbReference type="PROSITE" id="PS01124"/>
    </source>
</evidence>
<feature type="domain" description="HTH araC/xylS-type" evidence="4">
    <location>
        <begin position="138"/>
        <end position="236"/>
    </location>
</feature>
<dbReference type="PANTHER" id="PTHR46796:SF10">
    <property type="entry name" value="TRANSCRIPTIONAL ACTIVATOR FEAR"/>
    <property type="match status" value="1"/>
</dbReference>
<accession>A0A2N7TLU9</accession>
<dbReference type="InterPro" id="IPR018060">
    <property type="entry name" value="HTH_AraC"/>
</dbReference>
<dbReference type="GO" id="GO:0003700">
    <property type="term" value="F:DNA-binding transcription factor activity"/>
    <property type="evidence" value="ECO:0007669"/>
    <property type="project" value="InterPro"/>
</dbReference>